<reference evidence="5" key="1">
    <citation type="journal article" date="2021" name="PeerJ">
        <title>Extensive microbial diversity within the chicken gut microbiome revealed by metagenomics and culture.</title>
        <authorList>
            <person name="Gilroy R."/>
            <person name="Ravi A."/>
            <person name="Getino M."/>
            <person name="Pursley I."/>
            <person name="Horton D.L."/>
            <person name="Alikhan N.F."/>
            <person name="Baker D."/>
            <person name="Gharbi K."/>
            <person name="Hall N."/>
            <person name="Watson M."/>
            <person name="Adriaenssens E.M."/>
            <person name="Foster-Nyarko E."/>
            <person name="Jarju S."/>
            <person name="Secka A."/>
            <person name="Antonio M."/>
            <person name="Oren A."/>
            <person name="Chaudhuri R.R."/>
            <person name="La Ragione R."/>
            <person name="Hildebrand F."/>
            <person name="Pallen M.J."/>
        </authorList>
    </citation>
    <scope>NUCLEOTIDE SEQUENCE</scope>
    <source>
        <strain evidence="5">ChiSxjej3B15-1167</strain>
    </source>
</reference>
<comment type="caution">
    <text evidence="5">The sequence shown here is derived from an EMBL/GenBank/DDBJ whole genome shotgun (WGS) entry which is preliminary data.</text>
</comment>
<evidence type="ECO:0000313" key="6">
    <source>
        <dbReference type="Proteomes" id="UP000886805"/>
    </source>
</evidence>
<dbReference type="InterPro" id="IPR037923">
    <property type="entry name" value="HTH-like"/>
</dbReference>
<organism evidence="5 6">
    <name type="scientific">Candidatus Anaerobutyricum stercoripullorum</name>
    <dbReference type="NCBI Taxonomy" id="2838456"/>
    <lineage>
        <taxon>Bacteria</taxon>
        <taxon>Bacillati</taxon>
        <taxon>Bacillota</taxon>
        <taxon>Clostridia</taxon>
        <taxon>Lachnospirales</taxon>
        <taxon>Lachnospiraceae</taxon>
        <taxon>Anaerobutyricum</taxon>
    </lineage>
</organism>
<dbReference type="GO" id="GO:0003700">
    <property type="term" value="F:DNA-binding transcription factor activity"/>
    <property type="evidence" value="ECO:0007669"/>
    <property type="project" value="InterPro"/>
</dbReference>
<dbReference type="InterPro" id="IPR009057">
    <property type="entry name" value="Homeodomain-like_sf"/>
</dbReference>
<dbReference type="InterPro" id="IPR018060">
    <property type="entry name" value="HTH_AraC"/>
</dbReference>
<dbReference type="InterPro" id="IPR020449">
    <property type="entry name" value="Tscrpt_reg_AraC-type_HTH"/>
</dbReference>
<dbReference type="SMART" id="SM00342">
    <property type="entry name" value="HTH_ARAC"/>
    <property type="match status" value="1"/>
</dbReference>
<dbReference type="Gene3D" id="2.60.120.10">
    <property type="entry name" value="Jelly Rolls"/>
    <property type="match status" value="1"/>
</dbReference>
<evidence type="ECO:0000313" key="5">
    <source>
        <dbReference type="EMBL" id="HIX71912.1"/>
    </source>
</evidence>
<dbReference type="Pfam" id="PF12833">
    <property type="entry name" value="HTH_18"/>
    <property type="match status" value="1"/>
</dbReference>
<dbReference type="InterPro" id="IPR014710">
    <property type="entry name" value="RmlC-like_jellyroll"/>
</dbReference>
<dbReference type="PROSITE" id="PS00041">
    <property type="entry name" value="HTH_ARAC_FAMILY_1"/>
    <property type="match status" value="1"/>
</dbReference>
<dbReference type="PANTHER" id="PTHR43280">
    <property type="entry name" value="ARAC-FAMILY TRANSCRIPTIONAL REGULATOR"/>
    <property type="match status" value="1"/>
</dbReference>
<evidence type="ECO:0000259" key="4">
    <source>
        <dbReference type="PROSITE" id="PS01124"/>
    </source>
</evidence>
<keyword evidence="2" id="KW-0238">DNA-binding</keyword>
<dbReference type="InterPro" id="IPR013096">
    <property type="entry name" value="Cupin_2"/>
</dbReference>
<proteinExistence type="predicted"/>
<keyword evidence="3" id="KW-0804">Transcription</keyword>
<dbReference type="Gene3D" id="1.10.10.60">
    <property type="entry name" value="Homeodomain-like"/>
    <property type="match status" value="2"/>
</dbReference>
<reference evidence="5" key="2">
    <citation type="submission" date="2021-04" db="EMBL/GenBank/DDBJ databases">
        <authorList>
            <person name="Gilroy R."/>
        </authorList>
    </citation>
    <scope>NUCLEOTIDE SEQUENCE</scope>
    <source>
        <strain evidence="5">ChiSxjej3B15-1167</strain>
    </source>
</reference>
<dbReference type="PANTHER" id="PTHR43280:SF34">
    <property type="entry name" value="ARAC-FAMILY TRANSCRIPTIONAL REGULATOR"/>
    <property type="match status" value="1"/>
</dbReference>
<dbReference type="PRINTS" id="PR00032">
    <property type="entry name" value="HTHARAC"/>
</dbReference>
<dbReference type="GO" id="GO:0043565">
    <property type="term" value="F:sequence-specific DNA binding"/>
    <property type="evidence" value="ECO:0007669"/>
    <property type="project" value="InterPro"/>
</dbReference>
<evidence type="ECO:0000256" key="2">
    <source>
        <dbReference type="ARBA" id="ARBA00023125"/>
    </source>
</evidence>
<dbReference type="AlphaFoldDB" id="A0A9D1X344"/>
<dbReference type="PROSITE" id="PS01124">
    <property type="entry name" value="HTH_ARAC_FAMILY_2"/>
    <property type="match status" value="1"/>
</dbReference>
<feature type="domain" description="HTH araC/xylS-type" evidence="4">
    <location>
        <begin position="193"/>
        <end position="291"/>
    </location>
</feature>
<evidence type="ECO:0000256" key="3">
    <source>
        <dbReference type="ARBA" id="ARBA00023163"/>
    </source>
</evidence>
<sequence length="300" mass="34127">MNKIHLQKEAKHGTPQFPFQAFSQHDTCGQYFAPYHWHDEAEFLYVTKGSITLRTETDTKLLSAGQICFINPGTAHALFGNSDVSHHYALVFGLELLSFAQYDVCQNRYLEPLFSGKLLFPSGDSFAPEISARIGELIARAEQLYHSTDPAVPAPLSIKIILLQILEILFSEQSFVPSGDAARWKSSEEYSLRPVFAYIKTHYQERITLEQLSSSLHMNKNYFCRFFKQKVGKTPFSYLNEYRINQAAALLLTTDAPITEIAMDTGFDNMSYFIRQFKHCKGCTPSIYRKMEHPGAVPIV</sequence>
<keyword evidence="1" id="KW-0805">Transcription regulation</keyword>
<protein>
    <submittedName>
        <fullName evidence="5">AraC family transcriptional regulator</fullName>
    </submittedName>
</protein>
<dbReference type="SUPFAM" id="SSF51215">
    <property type="entry name" value="Regulatory protein AraC"/>
    <property type="match status" value="1"/>
</dbReference>
<dbReference type="SUPFAM" id="SSF46689">
    <property type="entry name" value="Homeodomain-like"/>
    <property type="match status" value="2"/>
</dbReference>
<dbReference type="EMBL" id="DXEQ01000081">
    <property type="protein sequence ID" value="HIX71912.1"/>
    <property type="molecule type" value="Genomic_DNA"/>
</dbReference>
<name>A0A9D1X344_9FIRM</name>
<dbReference type="Pfam" id="PF07883">
    <property type="entry name" value="Cupin_2"/>
    <property type="match status" value="1"/>
</dbReference>
<dbReference type="Proteomes" id="UP000886805">
    <property type="component" value="Unassembled WGS sequence"/>
</dbReference>
<accession>A0A9D1X344</accession>
<evidence type="ECO:0000256" key="1">
    <source>
        <dbReference type="ARBA" id="ARBA00023015"/>
    </source>
</evidence>
<gene>
    <name evidence="5" type="ORF">H9849_02705</name>
</gene>
<dbReference type="InterPro" id="IPR018062">
    <property type="entry name" value="HTH_AraC-typ_CS"/>
</dbReference>